<dbReference type="InterPro" id="IPR001878">
    <property type="entry name" value="Znf_CCHC"/>
</dbReference>
<dbReference type="GO" id="GO:0008270">
    <property type="term" value="F:zinc ion binding"/>
    <property type="evidence" value="ECO:0007669"/>
    <property type="project" value="UniProtKB-KW"/>
</dbReference>
<evidence type="ECO:0000256" key="1">
    <source>
        <dbReference type="PROSITE-ProRule" id="PRU00047"/>
    </source>
</evidence>
<dbReference type="SMART" id="SM00343">
    <property type="entry name" value="ZnF_C2HC"/>
    <property type="match status" value="1"/>
</dbReference>
<dbReference type="SUPFAM" id="SSF57756">
    <property type="entry name" value="Retrovirus zinc finger-like domains"/>
    <property type="match status" value="1"/>
</dbReference>
<keyword evidence="1" id="KW-0863">Zinc-finger</keyword>
<keyword evidence="1" id="KW-0862">Zinc</keyword>
<reference evidence="4" key="1">
    <citation type="journal article" date="2019" name="Sci. Rep.">
        <title>Draft genome of Tanacetum cinerariifolium, the natural source of mosquito coil.</title>
        <authorList>
            <person name="Yamashiro T."/>
            <person name="Shiraishi A."/>
            <person name="Satake H."/>
            <person name="Nakayama K."/>
        </authorList>
    </citation>
    <scope>NUCLEOTIDE SEQUENCE</scope>
</reference>
<dbReference type="AlphaFoldDB" id="A0A699KYA7"/>
<proteinExistence type="predicted"/>
<dbReference type="PROSITE" id="PS50158">
    <property type="entry name" value="ZF_CCHC"/>
    <property type="match status" value="1"/>
</dbReference>
<dbReference type="Gene3D" id="4.10.60.10">
    <property type="entry name" value="Zinc finger, CCHC-type"/>
    <property type="match status" value="1"/>
</dbReference>
<gene>
    <name evidence="4" type="ORF">Tci_688920</name>
</gene>
<feature type="region of interest" description="Disordered" evidence="2">
    <location>
        <begin position="144"/>
        <end position="164"/>
    </location>
</feature>
<dbReference type="EMBL" id="BKCJ010567100">
    <property type="protein sequence ID" value="GFB16949.1"/>
    <property type="molecule type" value="Genomic_DNA"/>
</dbReference>
<evidence type="ECO:0000256" key="2">
    <source>
        <dbReference type="SAM" id="MobiDB-lite"/>
    </source>
</evidence>
<feature type="non-terminal residue" evidence="4">
    <location>
        <position position="360"/>
    </location>
</feature>
<accession>A0A699KYA7</accession>
<organism evidence="4">
    <name type="scientific">Tanacetum cinerariifolium</name>
    <name type="common">Dalmatian daisy</name>
    <name type="synonym">Chrysanthemum cinerariifolium</name>
    <dbReference type="NCBI Taxonomy" id="118510"/>
    <lineage>
        <taxon>Eukaryota</taxon>
        <taxon>Viridiplantae</taxon>
        <taxon>Streptophyta</taxon>
        <taxon>Embryophyta</taxon>
        <taxon>Tracheophyta</taxon>
        <taxon>Spermatophyta</taxon>
        <taxon>Magnoliopsida</taxon>
        <taxon>eudicotyledons</taxon>
        <taxon>Gunneridae</taxon>
        <taxon>Pentapetalae</taxon>
        <taxon>asterids</taxon>
        <taxon>campanulids</taxon>
        <taxon>Asterales</taxon>
        <taxon>Asteraceae</taxon>
        <taxon>Asteroideae</taxon>
        <taxon>Anthemideae</taxon>
        <taxon>Anthemidinae</taxon>
        <taxon>Tanacetum</taxon>
    </lineage>
</organism>
<evidence type="ECO:0000259" key="3">
    <source>
        <dbReference type="PROSITE" id="PS50158"/>
    </source>
</evidence>
<dbReference type="GO" id="GO:0003676">
    <property type="term" value="F:nucleic acid binding"/>
    <property type="evidence" value="ECO:0007669"/>
    <property type="project" value="InterPro"/>
</dbReference>
<comment type="caution">
    <text evidence="4">The sequence shown here is derived from an EMBL/GenBank/DDBJ whole genome shotgun (WGS) entry which is preliminary data.</text>
</comment>
<dbReference type="Pfam" id="PF00098">
    <property type="entry name" value="zf-CCHC"/>
    <property type="match status" value="1"/>
</dbReference>
<name>A0A699KYA7_TANCI</name>
<keyword evidence="1" id="KW-0479">Metal-binding</keyword>
<dbReference type="InterPro" id="IPR036875">
    <property type="entry name" value="Znf_CCHC_sf"/>
</dbReference>
<protein>
    <recommendedName>
        <fullName evidence="3">CCHC-type domain-containing protein</fullName>
    </recommendedName>
</protein>
<evidence type="ECO:0000313" key="4">
    <source>
        <dbReference type="EMBL" id="GFB16949.1"/>
    </source>
</evidence>
<feature type="domain" description="CCHC-type" evidence="3">
    <location>
        <begin position="186"/>
        <end position="202"/>
    </location>
</feature>
<sequence>MLLKGSELTKEDRELQLYDEFEHFRQHKGESIHDYYVRFAKLINDIRNIKMTMSRLQLNSKFVNNLLPEWGRFVMAVKLNRGQRDSNYDQLYAYLKQHETYEKENKMMLERFSQPTVDPLALLSNVSNPQHDSPSSVVVQNVQGRPNRGQGMNPRGGSTDGYRGAPNRVGNVNPGQARPGQARPVKCYNCNGAGHIARNCTQPKRTQNSKYYKDKMLLMQAQENRVALDVEQLLFLEDKARQSYDSDVLSEVQDHDQYQDAACAHHEEHMMHDSVQLDHVVDSHADYTTDSNMIPYDQYVQDNEPALYNGHEIIKDNHTPAIVHNAEDTLEIAEITRKKMIAKMNDPECVTRKVKIAPHD</sequence>